<dbReference type="Gene3D" id="2.40.50.180">
    <property type="entry name" value="CheA-289, Domain 4"/>
    <property type="match status" value="1"/>
</dbReference>
<dbReference type="InterPro" id="IPR036061">
    <property type="entry name" value="CheW-like_dom_sf"/>
</dbReference>
<evidence type="ECO:0000256" key="1">
    <source>
        <dbReference type="ARBA" id="ARBA00004496"/>
    </source>
</evidence>
<dbReference type="Proteomes" id="UP001155546">
    <property type="component" value="Unassembled WGS sequence"/>
</dbReference>
<dbReference type="PROSITE" id="PS50851">
    <property type="entry name" value="CHEW"/>
    <property type="match status" value="1"/>
</dbReference>
<protein>
    <recommendedName>
        <fullName evidence="2">Chemotaxis protein CheW</fullName>
    </recommendedName>
</protein>
<dbReference type="CDD" id="cd00732">
    <property type="entry name" value="CheW"/>
    <property type="match status" value="1"/>
</dbReference>
<dbReference type="Gene3D" id="2.30.30.40">
    <property type="entry name" value="SH3 Domains"/>
    <property type="match status" value="1"/>
</dbReference>
<dbReference type="PANTHER" id="PTHR22617">
    <property type="entry name" value="CHEMOTAXIS SENSOR HISTIDINE KINASE-RELATED"/>
    <property type="match status" value="1"/>
</dbReference>
<dbReference type="GO" id="GO:0007165">
    <property type="term" value="P:signal transduction"/>
    <property type="evidence" value="ECO:0007669"/>
    <property type="project" value="InterPro"/>
</dbReference>
<accession>A0A9X2WL11</accession>
<comment type="caution">
    <text evidence="6">The sequence shown here is derived from an EMBL/GenBank/DDBJ whole genome shotgun (WGS) entry which is preliminary data.</text>
</comment>
<dbReference type="EMBL" id="JAMTCD010000005">
    <property type="protein sequence ID" value="MCT7941364.1"/>
    <property type="molecule type" value="Genomic_DNA"/>
</dbReference>
<organism evidence="6 7">
    <name type="scientific">Shewanella holmiensis</name>
    <dbReference type="NCBI Taxonomy" id="2952222"/>
    <lineage>
        <taxon>Bacteria</taxon>
        <taxon>Pseudomonadati</taxon>
        <taxon>Pseudomonadota</taxon>
        <taxon>Gammaproteobacteria</taxon>
        <taxon>Alteromonadales</taxon>
        <taxon>Shewanellaceae</taxon>
        <taxon>Shewanella</taxon>
    </lineage>
</organism>
<keyword evidence="3" id="KW-0963">Cytoplasm</keyword>
<dbReference type="AlphaFoldDB" id="A0A9X2WL11"/>
<dbReference type="SUPFAM" id="SSF50341">
    <property type="entry name" value="CheW-like"/>
    <property type="match status" value="1"/>
</dbReference>
<evidence type="ECO:0000313" key="7">
    <source>
        <dbReference type="Proteomes" id="UP001155546"/>
    </source>
</evidence>
<comment type="subcellular location">
    <subcellularLocation>
        <location evidence="1">Cytoplasm</location>
    </subcellularLocation>
</comment>
<keyword evidence="7" id="KW-1185">Reference proteome</keyword>
<evidence type="ECO:0000313" key="6">
    <source>
        <dbReference type="EMBL" id="MCT7941364.1"/>
    </source>
</evidence>
<gene>
    <name evidence="6" type="ORF">NE535_06070</name>
</gene>
<evidence type="ECO:0000256" key="2">
    <source>
        <dbReference type="ARBA" id="ARBA00021483"/>
    </source>
</evidence>
<sequence>MDVSHQQSQATQGDVNQQYLTFIMGPEEYGVEILSVQEIRGWQKTTAIPNAPEYVKGVINLRGNVVPIIDLRQRFGLSELTYGPTTVVIVVKVKIEKNSKVIGIVVDAVSDVIIVDDKNLRPTPDFGLDTDVRFIKGLTSLSDKMVIILDVHKLLGNEVLPSAQQLSSIIEQLEIPAA</sequence>
<dbReference type="SMART" id="SM00260">
    <property type="entry name" value="CheW"/>
    <property type="match status" value="1"/>
</dbReference>
<feature type="domain" description="CheW-like" evidence="5">
    <location>
        <begin position="16"/>
        <end position="160"/>
    </location>
</feature>
<dbReference type="Pfam" id="PF01584">
    <property type="entry name" value="CheW"/>
    <property type="match status" value="1"/>
</dbReference>
<evidence type="ECO:0000256" key="3">
    <source>
        <dbReference type="ARBA" id="ARBA00022490"/>
    </source>
</evidence>
<proteinExistence type="predicted"/>
<dbReference type="PANTHER" id="PTHR22617:SF45">
    <property type="entry name" value="CHEMOTAXIS PROTEIN CHEW"/>
    <property type="match status" value="1"/>
</dbReference>
<name>A0A9X2WL11_9GAMM</name>
<reference evidence="6" key="1">
    <citation type="journal article" date="2023" name="Int. J. Syst. Evol. Microbiol.">
        <title>&lt;i&gt;Shewanella septentrionalis&lt;/i&gt; sp. nov. and &lt;i&gt;Shewanella holmiensis&lt;/i&gt; sp. nov., isolated from Baltic Sea water and sediments.</title>
        <authorList>
            <person name="Martin-Rodriguez A.J."/>
            <person name="Thorell K."/>
            <person name="Joffre E."/>
            <person name="Jensie-Markopoulos S."/>
            <person name="Moore E.R.B."/>
            <person name="Sjoling A."/>
        </authorList>
    </citation>
    <scope>NUCLEOTIDE SEQUENCE</scope>
    <source>
        <strain evidence="6">SP1S2-7</strain>
    </source>
</reference>
<dbReference type="GO" id="GO:0006935">
    <property type="term" value="P:chemotaxis"/>
    <property type="evidence" value="ECO:0007669"/>
    <property type="project" value="UniProtKB-KW"/>
</dbReference>
<dbReference type="FunFam" id="2.40.50.180:FF:000002">
    <property type="entry name" value="Chemotaxis protein CheW"/>
    <property type="match status" value="1"/>
</dbReference>
<keyword evidence="4" id="KW-0145">Chemotaxis</keyword>
<dbReference type="InterPro" id="IPR002545">
    <property type="entry name" value="CheW-lke_dom"/>
</dbReference>
<dbReference type="InterPro" id="IPR039315">
    <property type="entry name" value="CheW"/>
</dbReference>
<dbReference type="RefSeq" id="WP_261297773.1">
    <property type="nucleotide sequence ID" value="NZ_JAMTCD010000005.1"/>
</dbReference>
<dbReference type="GO" id="GO:0005829">
    <property type="term" value="C:cytosol"/>
    <property type="evidence" value="ECO:0007669"/>
    <property type="project" value="TreeGrafter"/>
</dbReference>
<evidence type="ECO:0000259" key="5">
    <source>
        <dbReference type="PROSITE" id="PS50851"/>
    </source>
</evidence>
<evidence type="ECO:0000256" key="4">
    <source>
        <dbReference type="ARBA" id="ARBA00022500"/>
    </source>
</evidence>